<evidence type="ECO:0000313" key="2">
    <source>
        <dbReference type="EMBL" id="CAB0013539.1"/>
    </source>
</evidence>
<keyword evidence="3" id="KW-1185">Reference proteome</keyword>
<evidence type="ECO:0000256" key="1">
    <source>
        <dbReference type="SAM" id="MobiDB-lite"/>
    </source>
</evidence>
<reference evidence="2 3" key="1">
    <citation type="submission" date="2020-02" db="EMBL/GenBank/DDBJ databases">
        <authorList>
            <person name="Ferguson B K."/>
        </authorList>
    </citation>
    <scope>NUCLEOTIDE SEQUENCE [LARGE SCALE GENOMIC DNA]</scope>
</reference>
<name>A0A6H5HAK1_9HEMI</name>
<dbReference type="AlphaFoldDB" id="A0A6H5HAK1"/>
<dbReference type="Proteomes" id="UP000479000">
    <property type="component" value="Unassembled WGS sequence"/>
</dbReference>
<gene>
    <name evidence="2" type="ORF">NTEN_LOCUS18150</name>
</gene>
<dbReference type="EMBL" id="CADCXU010026838">
    <property type="protein sequence ID" value="CAB0013539.1"/>
    <property type="molecule type" value="Genomic_DNA"/>
</dbReference>
<protein>
    <submittedName>
        <fullName evidence="2">Uncharacterized protein</fullName>
    </submittedName>
</protein>
<sequence length="177" mass="19530">MKPNCHAFPRGYWPTAIASIRFVQVFPLRYLANCTNKNASNQTAVGLCSTQKADTVDVEDVRPSSKHSWYPYEITSIESSHAHVKPPRGIRGEHGVQQTADDARWTAFSGQQMTNGGQRSGDGVQKTAFSRRRTVDGVQQTAFSGRQMTYGGRRSGDGVQRTAFSGWRSGDSVQQTD</sequence>
<organism evidence="2 3">
    <name type="scientific">Nesidiocoris tenuis</name>
    <dbReference type="NCBI Taxonomy" id="355587"/>
    <lineage>
        <taxon>Eukaryota</taxon>
        <taxon>Metazoa</taxon>
        <taxon>Ecdysozoa</taxon>
        <taxon>Arthropoda</taxon>
        <taxon>Hexapoda</taxon>
        <taxon>Insecta</taxon>
        <taxon>Pterygota</taxon>
        <taxon>Neoptera</taxon>
        <taxon>Paraneoptera</taxon>
        <taxon>Hemiptera</taxon>
        <taxon>Heteroptera</taxon>
        <taxon>Panheteroptera</taxon>
        <taxon>Cimicomorpha</taxon>
        <taxon>Miridae</taxon>
        <taxon>Dicyphina</taxon>
        <taxon>Nesidiocoris</taxon>
    </lineage>
</organism>
<accession>A0A6H5HAK1</accession>
<proteinExistence type="predicted"/>
<evidence type="ECO:0000313" key="3">
    <source>
        <dbReference type="Proteomes" id="UP000479000"/>
    </source>
</evidence>
<feature type="region of interest" description="Disordered" evidence="1">
    <location>
        <begin position="148"/>
        <end position="177"/>
    </location>
</feature>